<comment type="caution">
    <text evidence="1">The sequence shown here is derived from an EMBL/GenBank/DDBJ whole genome shotgun (WGS) entry which is preliminary data.</text>
</comment>
<protein>
    <submittedName>
        <fullName evidence="1">Asparaginase</fullName>
    </submittedName>
</protein>
<evidence type="ECO:0000313" key="2">
    <source>
        <dbReference type="Proteomes" id="UP001565220"/>
    </source>
</evidence>
<dbReference type="InterPro" id="IPR010349">
    <property type="entry name" value="Asparaginase_II"/>
</dbReference>
<gene>
    <name evidence="1" type="ORF">AB8S09_09100</name>
</gene>
<dbReference type="EMBL" id="JBGFFE010000011">
    <property type="protein sequence ID" value="MEY8763795.1"/>
    <property type="molecule type" value="Genomic_DNA"/>
</dbReference>
<dbReference type="PANTHER" id="PTHR42110:SF1">
    <property type="entry name" value="L-ASPARAGINASE, PUTATIVE (AFU_ORTHOLOGUE AFUA_3G11890)-RELATED"/>
    <property type="match status" value="1"/>
</dbReference>
<reference evidence="1 2" key="1">
    <citation type="submission" date="2024-08" db="EMBL/GenBank/DDBJ databases">
        <title>Clostridium lapicellarii sp. nov., and Clostridium renhuaiense sp. nov., two species isolated from the mud in a fermentation cellar used for producing sauce-flavour Chinese liquors.</title>
        <authorList>
            <person name="Yang F."/>
            <person name="Wang H."/>
            <person name="Chen L.Q."/>
            <person name="Zhou N."/>
            <person name="Lu J.J."/>
            <person name="Pu X.X."/>
            <person name="Wan B."/>
            <person name="Wang L."/>
            <person name="Liu S.J."/>
        </authorList>
    </citation>
    <scope>NUCLEOTIDE SEQUENCE [LARGE SCALE GENOMIC DNA]</scope>
    <source>
        <strain evidence="1 2">MT-113</strain>
    </source>
</reference>
<name>A0ABV4DX27_9CLOT</name>
<dbReference type="Proteomes" id="UP001565220">
    <property type="component" value="Unassembled WGS sequence"/>
</dbReference>
<dbReference type="RefSeq" id="WP_369868985.1">
    <property type="nucleotide sequence ID" value="NZ_JBGFFE010000011.1"/>
</dbReference>
<sequence length="337" mass="37131">MSEIVVKVTRGSLIESVHRADIAVVNSNGNLIYSLGNSYKVTYMRSAAKPLQTLEIILSGAADKFSFTDEEISIMCGSHQGEEFHRKTVEGILKKLGLNVDNLLCGSTLPSNREYSQRLLWNHAKLNPTYTDCSGKHAGILSVCVLKGYDLEDYNSPEHPVQREIKKIISEVCSIREKDIIIGTDGCTVPVFGMPLYNMALGYSRIASGNGLPQDYNKAADRIFKAMNNAPEMVAGTDRFCTDLIKNTHGKLIGKYGAEGVYCVGVRGSGLGMAIKIEDGNVDRALWPTVVKCLEDLNVLDQTESKSLGKYRNRQNLNNVGEKIGDIFPDFNLKKNL</sequence>
<keyword evidence="2" id="KW-1185">Reference proteome</keyword>
<organism evidence="1 2">
    <name type="scientific">Clostridium lapidicellarium</name>
    <dbReference type="NCBI Taxonomy" id="3240931"/>
    <lineage>
        <taxon>Bacteria</taxon>
        <taxon>Bacillati</taxon>
        <taxon>Bacillota</taxon>
        <taxon>Clostridia</taxon>
        <taxon>Eubacteriales</taxon>
        <taxon>Clostridiaceae</taxon>
        <taxon>Clostridium</taxon>
    </lineage>
</organism>
<dbReference type="PANTHER" id="PTHR42110">
    <property type="entry name" value="L-ASPARAGINASE, PUTATIVE (AFU_ORTHOLOGUE AFUA_3G11890)-RELATED"/>
    <property type="match status" value="1"/>
</dbReference>
<proteinExistence type="predicted"/>
<accession>A0ABV4DX27</accession>
<evidence type="ECO:0000313" key="1">
    <source>
        <dbReference type="EMBL" id="MEY8763795.1"/>
    </source>
</evidence>
<dbReference type="Pfam" id="PF06089">
    <property type="entry name" value="Asparaginase_II"/>
    <property type="match status" value="1"/>
</dbReference>